<accession>A0A0V8QFL4</accession>
<dbReference type="PROSITE" id="PS51257">
    <property type="entry name" value="PROKAR_LIPOPROTEIN"/>
    <property type="match status" value="1"/>
</dbReference>
<feature type="transmembrane region" description="Helical" evidence="1">
    <location>
        <begin position="45"/>
        <end position="66"/>
    </location>
</feature>
<dbReference type="AlphaFoldDB" id="A0A0V8QFL4"/>
<dbReference type="OrthoDB" id="2063070at2"/>
<comment type="caution">
    <text evidence="2">The sequence shown here is derived from an EMBL/GenBank/DDBJ whole genome shotgun (WGS) entry which is preliminary data.</text>
</comment>
<gene>
    <name evidence="2" type="ORF">ASU35_10110</name>
</gene>
<keyword evidence="1" id="KW-1133">Transmembrane helix</keyword>
<proteinExistence type="predicted"/>
<dbReference type="EMBL" id="LNAM01000151">
    <property type="protein sequence ID" value="KSV59187.1"/>
    <property type="molecule type" value="Genomic_DNA"/>
</dbReference>
<keyword evidence="1" id="KW-0472">Membrane</keyword>
<keyword evidence="1" id="KW-0812">Transmembrane</keyword>
<name>A0A0V8QFL4_9FIRM</name>
<feature type="transmembrane region" description="Helical" evidence="1">
    <location>
        <begin position="6"/>
        <end position="25"/>
    </location>
</feature>
<protein>
    <recommendedName>
        <fullName evidence="4">Peptidase M50 domain-containing protein</fullName>
    </recommendedName>
</protein>
<evidence type="ECO:0000313" key="2">
    <source>
        <dbReference type="EMBL" id="KSV59187.1"/>
    </source>
</evidence>
<dbReference type="Proteomes" id="UP000054874">
    <property type="component" value="Unassembled WGS sequence"/>
</dbReference>
<feature type="transmembrane region" description="Helical" evidence="1">
    <location>
        <begin position="108"/>
        <end position="126"/>
    </location>
</feature>
<dbReference type="RefSeq" id="WP_058352574.1">
    <property type="nucleotide sequence ID" value="NZ_CABMMD010000151.1"/>
</dbReference>
<organism evidence="2 3">
    <name type="scientific">Acetivibrio ethanolgignens</name>
    <dbReference type="NCBI Taxonomy" id="290052"/>
    <lineage>
        <taxon>Bacteria</taxon>
        <taxon>Bacillati</taxon>
        <taxon>Bacillota</taxon>
        <taxon>Clostridia</taxon>
        <taxon>Eubacteriales</taxon>
        <taxon>Oscillospiraceae</taxon>
        <taxon>Acetivibrio</taxon>
    </lineage>
</organism>
<dbReference type="STRING" id="290052.ASU35_10110"/>
<feature type="transmembrane region" description="Helical" evidence="1">
    <location>
        <begin position="162"/>
        <end position="184"/>
    </location>
</feature>
<feature type="transmembrane region" description="Helical" evidence="1">
    <location>
        <begin position="81"/>
        <end position="101"/>
    </location>
</feature>
<sequence>MKEQLITVAAILGAGCFVMIVHELVKSLVFVIRSRGQSSEKHKIFHIYQYIDPIGLLFCLFGFSGFSKPYMYRMRDRKTNLYVGIAGFITLLVVAVAGLLVCRTTQTVAVFVIAQYMSVLSIGMFFVNLFPVSVFDLGLIVAGVAPEKFFSIIKNDYTIKMILILTIILGIIRSFSANIFLFLLER</sequence>
<reference evidence="2 3" key="1">
    <citation type="submission" date="2015-11" db="EMBL/GenBank/DDBJ databases">
        <title>Butyribacter intestini gen. nov., sp. nov., a butyric acid-producing bacterium of the family Lachnospiraceae isolated from the human faeces.</title>
        <authorList>
            <person name="Zou Y."/>
            <person name="Xue W."/>
            <person name="Luo G."/>
            <person name="Lv M."/>
        </authorList>
    </citation>
    <scope>NUCLEOTIDE SEQUENCE [LARGE SCALE GENOMIC DNA]</scope>
    <source>
        <strain evidence="2 3">ACET-33324</strain>
    </source>
</reference>
<evidence type="ECO:0000313" key="3">
    <source>
        <dbReference type="Proteomes" id="UP000054874"/>
    </source>
</evidence>
<evidence type="ECO:0000256" key="1">
    <source>
        <dbReference type="SAM" id="Phobius"/>
    </source>
</evidence>
<evidence type="ECO:0008006" key="4">
    <source>
        <dbReference type="Google" id="ProtNLM"/>
    </source>
</evidence>
<keyword evidence="3" id="KW-1185">Reference proteome</keyword>